<dbReference type="CDD" id="cd12797">
    <property type="entry name" value="M23_peptidase"/>
    <property type="match status" value="1"/>
</dbReference>
<keyword evidence="3" id="KW-0378">Hydrolase</keyword>
<feature type="region of interest" description="Disordered" evidence="1">
    <location>
        <begin position="1"/>
        <end position="88"/>
    </location>
</feature>
<feature type="domain" description="M23ase beta-sheet core" evidence="2">
    <location>
        <begin position="328"/>
        <end position="425"/>
    </location>
</feature>
<dbReference type="EMBL" id="FQVX01000001">
    <property type="protein sequence ID" value="SHF86598.1"/>
    <property type="molecule type" value="Genomic_DNA"/>
</dbReference>
<dbReference type="PANTHER" id="PTHR21666:SF270">
    <property type="entry name" value="MUREIN HYDROLASE ACTIVATOR ENVC"/>
    <property type="match status" value="1"/>
</dbReference>
<dbReference type="PANTHER" id="PTHR21666">
    <property type="entry name" value="PEPTIDASE-RELATED"/>
    <property type="match status" value="1"/>
</dbReference>
<accession>A0A1M5F5F4</accession>
<dbReference type="InterPro" id="IPR050570">
    <property type="entry name" value="Cell_wall_metabolism_enzyme"/>
</dbReference>
<feature type="region of interest" description="Disordered" evidence="1">
    <location>
        <begin position="148"/>
        <end position="177"/>
    </location>
</feature>
<dbReference type="InterPro" id="IPR011055">
    <property type="entry name" value="Dup_hybrid_motif"/>
</dbReference>
<reference evidence="3 4" key="1">
    <citation type="submission" date="2016-11" db="EMBL/GenBank/DDBJ databases">
        <authorList>
            <person name="Jaros S."/>
            <person name="Januszkiewicz K."/>
            <person name="Wedrychowicz H."/>
        </authorList>
    </citation>
    <scope>NUCLEOTIDE SEQUENCE [LARGE SCALE GENOMIC DNA]</scope>
    <source>
        <strain evidence="3 4">DSM 45408</strain>
    </source>
</reference>
<feature type="compositionally biased region" description="Basic and acidic residues" evidence="1">
    <location>
        <begin position="1"/>
        <end position="11"/>
    </location>
</feature>
<dbReference type="Proteomes" id="UP000184471">
    <property type="component" value="Unassembled WGS sequence"/>
</dbReference>
<dbReference type="SUPFAM" id="SSF51261">
    <property type="entry name" value="Duplicated hybrid motif"/>
    <property type="match status" value="1"/>
</dbReference>
<gene>
    <name evidence="3" type="ORF">SAMN05444351_1078</name>
</gene>
<feature type="compositionally biased region" description="Basic residues" evidence="1">
    <location>
        <begin position="66"/>
        <end position="78"/>
    </location>
</feature>
<sequence length="436" mass="44783">MTELHPDRLLDGGRAPQYGEAGPLRKAAAATSDRRRSPAGAAARTAPQRRQGETSPTGEPRPGSRPARRPSPRPRPTPHPRSAPAALEVRAVVVDTRAEVPTEVPADVVEEVLAAEPVTGVADAAGLAEAAGAQALEAVAAAPLETVEAPATDDPSGEAEEPAATDDDTDDRPDRAPVTVVAGHGRHRDRGLRLPRRRPAFYLAAALVGAVGVATFSVGDRVAQADGPEATSTSVSVAQELGIDGGELSAAAEQATLRSDAVLLGAVTASRTAREAEQATAAQVQADADRVAAEAAAAAAAEAARPKTVLPVNGARLTSTFGARWGTLHAGIDLAAPMLTPEYAAADGVVLEAGPASGYGNVIYIQHENGDVTVYGHMEEVLVQPGQVVRAGDTIALLGNRGQSTGPHLHFEVHVGGIDGQKVDPIPWLRERGVTI</sequence>
<dbReference type="STRING" id="1070870.SAMN05444351_1078"/>
<evidence type="ECO:0000259" key="2">
    <source>
        <dbReference type="Pfam" id="PF01551"/>
    </source>
</evidence>
<dbReference type="GO" id="GO:0004222">
    <property type="term" value="F:metalloendopeptidase activity"/>
    <property type="evidence" value="ECO:0007669"/>
    <property type="project" value="TreeGrafter"/>
</dbReference>
<evidence type="ECO:0000313" key="3">
    <source>
        <dbReference type="EMBL" id="SHF86598.1"/>
    </source>
</evidence>
<keyword evidence="4" id="KW-1185">Reference proteome</keyword>
<proteinExistence type="predicted"/>
<organism evidence="3 4">
    <name type="scientific">Geodermatophilus nigrescens</name>
    <dbReference type="NCBI Taxonomy" id="1070870"/>
    <lineage>
        <taxon>Bacteria</taxon>
        <taxon>Bacillati</taxon>
        <taxon>Actinomycetota</taxon>
        <taxon>Actinomycetes</taxon>
        <taxon>Geodermatophilales</taxon>
        <taxon>Geodermatophilaceae</taxon>
        <taxon>Geodermatophilus</taxon>
    </lineage>
</organism>
<evidence type="ECO:0000313" key="4">
    <source>
        <dbReference type="Proteomes" id="UP000184471"/>
    </source>
</evidence>
<dbReference type="InterPro" id="IPR016047">
    <property type="entry name" value="M23ase_b-sheet_dom"/>
</dbReference>
<dbReference type="Pfam" id="PF01551">
    <property type="entry name" value="Peptidase_M23"/>
    <property type="match status" value="1"/>
</dbReference>
<dbReference type="Gene3D" id="2.70.70.10">
    <property type="entry name" value="Glucose Permease (Domain IIA)"/>
    <property type="match status" value="1"/>
</dbReference>
<name>A0A1M5F5F4_9ACTN</name>
<dbReference type="AlphaFoldDB" id="A0A1M5F5F4"/>
<evidence type="ECO:0000256" key="1">
    <source>
        <dbReference type="SAM" id="MobiDB-lite"/>
    </source>
</evidence>
<feature type="compositionally biased region" description="Acidic residues" evidence="1">
    <location>
        <begin position="155"/>
        <end position="171"/>
    </location>
</feature>
<protein>
    <submittedName>
        <fullName evidence="3">Murein DD-endopeptidase MepM and murein hydrolase activator NlpD, contain LysM domain</fullName>
    </submittedName>
</protein>